<sequence length="348" mass="37690">MTKLPQDGSNDSQSKFKDEQIESREMAAPARAGFGTKVKRHCARFWWVHVIAFCLIFLIIALCLVYVGMPKIAQHDVDRSSLEFKALKFENPSMEEITLTQDGVLHNPSMYTPTLDSFKAGSYLVTNGSFGAKAIIDVQMPEIHATKPQSDQGVFKQVVPIVDIDQLTAYATEVVGNEYVETALAGKTKLHLGALPVVNVNYNSTSRYKGLNGLKGFNVTNVRINITAAAGTPNLVGNAFVPNPSVMTIEMGNVTLSLRTEKAGFIGTTTIPNFTLVPGDNNFPMTGTLNQTAVLASMVDGIATMLIKGQNVTYNGVALTYYEAALASHELVLPMNVLQIVADSAKPE</sequence>
<gene>
    <name evidence="3" type="ORF">GLAREA_12161</name>
</gene>
<evidence type="ECO:0000313" key="4">
    <source>
        <dbReference type="Proteomes" id="UP000016922"/>
    </source>
</evidence>
<dbReference type="Pfam" id="PF12505">
    <property type="entry name" value="DUF3712"/>
    <property type="match status" value="1"/>
</dbReference>
<dbReference type="eggNOG" id="ENOG502S22Q">
    <property type="taxonomic scope" value="Eukaryota"/>
</dbReference>
<reference evidence="3 4" key="1">
    <citation type="journal article" date="2013" name="BMC Genomics">
        <title>Genomics-driven discovery of the pneumocandin biosynthetic gene cluster in the fungus Glarea lozoyensis.</title>
        <authorList>
            <person name="Chen L."/>
            <person name="Yue Q."/>
            <person name="Zhang X."/>
            <person name="Xiang M."/>
            <person name="Wang C."/>
            <person name="Li S."/>
            <person name="Che Y."/>
            <person name="Ortiz-Lopez F.J."/>
            <person name="Bills G.F."/>
            <person name="Liu X."/>
            <person name="An Z."/>
        </authorList>
    </citation>
    <scope>NUCLEOTIDE SEQUENCE [LARGE SCALE GENOMIC DNA]</scope>
    <source>
        <strain evidence="4">ATCC 20868 / MF5171</strain>
    </source>
</reference>
<organism evidence="3 4">
    <name type="scientific">Glarea lozoyensis (strain ATCC 20868 / MF5171)</name>
    <dbReference type="NCBI Taxonomy" id="1116229"/>
    <lineage>
        <taxon>Eukaryota</taxon>
        <taxon>Fungi</taxon>
        <taxon>Dikarya</taxon>
        <taxon>Ascomycota</taxon>
        <taxon>Pezizomycotina</taxon>
        <taxon>Leotiomycetes</taxon>
        <taxon>Helotiales</taxon>
        <taxon>Helotiaceae</taxon>
        <taxon>Glarea</taxon>
    </lineage>
</organism>
<dbReference type="RefSeq" id="XP_008081134.1">
    <property type="nucleotide sequence ID" value="XM_008082943.1"/>
</dbReference>
<dbReference type="PANTHER" id="PTHR35895:SF1">
    <property type="entry name" value="LIPID-BINDING SERUM GLYCOPROTEIN C-TERMINAL DOMAIN-CONTAINING PROTEIN"/>
    <property type="match status" value="1"/>
</dbReference>
<feature type="region of interest" description="Disordered" evidence="1">
    <location>
        <begin position="1"/>
        <end position="23"/>
    </location>
</feature>
<dbReference type="EMBL" id="KE145360">
    <property type="protein sequence ID" value="EPE32079.1"/>
    <property type="molecule type" value="Genomic_DNA"/>
</dbReference>
<evidence type="ECO:0000313" key="3">
    <source>
        <dbReference type="EMBL" id="EPE32079.1"/>
    </source>
</evidence>
<keyword evidence="2" id="KW-0812">Transmembrane</keyword>
<feature type="transmembrane region" description="Helical" evidence="2">
    <location>
        <begin position="45"/>
        <end position="69"/>
    </location>
</feature>
<dbReference type="GO" id="GO:0000329">
    <property type="term" value="C:fungal-type vacuole membrane"/>
    <property type="evidence" value="ECO:0007669"/>
    <property type="project" value="InterPro"/>
</dbReference>
<dbReference type="Proteomes" id="UP000016922">
    <property type="component" value="Unassembled WGS sequence"/>
</dbReference>
<dbReference type="InterPro" id="IPR022185">
    <property type="entry name" value="DUF3712"/>
</dbReference>
<keyword evidence="2" id="KW-1133">Transmembrane helix</keyword>
<protein>
    <submittedName>
        <fullName evidence="3">Uncharacterized protein</fullName>
    </submittedName>
</protein>
<evidence type="ECO:0000256" key="2">
    <source>
        <dbReference type="SAM" id="Phobius"/>
    </source>
</evidence>
<evidence type="ECO:0000256" key="1">
    <source>
        <dbReference type="SAM" id="MobiDB-lite"/>
    </source>
</evidence>
<keyword evidence="2" id="KW-0472">Membrane</keyword>
<dbReference type="InterPro" id="IPR046368">
    <property type="entry name" value="Tag1"/>
</dbReference>
<proteinExistence type="predicted"/>
<dbReference type="OrthoDB" id="10039566at2759"/>
<dbReference type="OMA" id="AYPKIAQ"/>
<dbReference type="AlphaFoldDB" id="S3D4P3"/>
<name>S3D4P3_GLAL2</name>
<accession>S3D4P3</accession>
<dbReference type="KEGG" id="glz:GLAREA_12161"/>
<dbReference type="GeneID" id="19471202"/>
<dbReference type="HOGENOM" id="CLU_035244_1_0_1"/>
<feature type="compositionally biased region" description="Basic and acidic residues" evidence="1">
    <location>
        <begin position="14"/>
        <end position="23"/>
    </location>
</feature>
<keyword evidence="4" id="KW-1185">Reference proteome</keyword>
<dbReference type="PANTHER" id="PTHR35895">
    <property type="entry name" value="CHROMOSOME 16, WHOLE GENOME SHOTGUN SEQUENCE"/>
    <property type="match status" value="1"/>
</dbReference>